<protein>
    <submittedName>
        <fullName evidence="1">Uncharacterized protein</fullName>
    </submittedName>
</protein>
<proteinExistence type="predicted"/>
<gene>
    <name evidence="1" type="ORF">HGMM_F07E12C05</name>
</gene>
<reference evidence="1" key="2">
    <citation type="journal article" date="2012" name="PLoS ONE">
        <title>A Deeply Branching Thermophilic Bacterium with an Ancient Acetyl-CoA Pathway Dominates a Subsurface Ecosystem.</title>
        <authorList>
            <person name="Takami H."/>
            <person name="Noguchi H."/>
            <person name="Takaki Y."/>
            <person name="Uchiyama I."/>
            <person name="Toyoda A."/>
            <person name="Nishi S."/>
            <person name="Chee G.-J."/>
            <person name="Arai W."/>
            <person name="Nunoura T."/>
            <person name="Itoh T."/>
            <person name="Hattori M."/>
            <person name="Takai K."/>
        </authorList>
    </citation>
    <scope>NUCLEOTIDE SEQUENCE</scope>
</reference>
<dbReference type="AlphaFoldDB" id="H5SBM2"/>
<evidence type="ECO:0000313" key="1">
    <source>
        <dbReference type="EMBL" id="BAL53558.1"/>
    </source>
</evidence>
<sequence length="40" mass="4351">MLLKVATPRKVVALAKVLSVREDVALAQVLVPQVLLLVQE</sequence>
<accession>H5SBM2</accession>
<dbReference type="EMBL" id="AP011661">
    <property type="protein sequence ID" value="BAL53558.1"/>
    <property type="molecule type" value="Genomic_DNA"/>
</dbReference>
<reference evidence="1" key="1">
    <citation type="journal article" date="2005" name="Environ. Microbiol.">
        <title>Genetic and functional properties of uncultivated thermophilic crenarchaeotes from a subsurface gold mine as revealed by analysis of genome fragments.</title>
        <authorList>
            <person name="Nunoura T."/>
            <person name="Hirayama H."/>
            <person name="Takami H."/>
            <person name="Oida H."/>
            <person name="Nishi S."/>
            <person name="Shimamura S."/>
            <person name="Suzuki Y."/>
            <person name="Inagaki F."/>
            <person name="Takai K."/>
            <person name="Nealson K.H."/>
            <person name="Horikoshi K."/>
        </authorList>
    </citation>
    <scope>NUCLEOTIDE SEQUENCE</scope>
</reference>
<organism evidence="1">
    <name type="scientific">uncultured Bacteroidota bacterium</name>
    <dbReference type="NCBI Taxonomy" id="152509"/>
    <lineage>
        <taxon>Bacteria</taxon>
        <taxon>Pseudomonadati</taxon>
        <taxon>Bacteroidota</taxon>
        <taxon>environmental samples</taxon>
    </lineage>
</organism>
<name>H5SBM2_9BACT</name>